<dbReference type="PROSITE" id="PS00330">
    <property type="entry name" value="HEMOLYSIN_CALCIUM"/>
    <property type="match status" value="8"/>
</dbReference>
<feature type="non-terminal residue" evidence="10">
    <location>
        <position position="1"/>
    </location>
</feature>
<name>A0A3B0RUE7_9ZZZZ</name>
<dbReference type="PANTHER" id="PTHR38340:SF1">
    <property type="entry name" value="S-LAYER PROTEIN"/>
    <property type="match status" value="1"/>
</dbReference>
<dbReference type="SUPFAM" id="SSF51120">
    <property type="entry name" value="beta-Roll"/>
    <property type="match status" value="5"/>
</dbReference>
<dbReference type="PRINTS" id="PR00313">
    <property type="entry name" value="CABNDNGRPT"/>
</dbReference>
<evidence type="ECO:0000313" key="10">
    <source>
        <dbReference type="EMBL" id="VAV97404.1"/>
    </source>
</evidence>
<evidence type="ECO:0000256" key="4">
    <source>
        <dbReference type="ARBA" id="ARBA00022656"/>
    </source>
</evidence>
<dbReference type="GO" id="GO:0005509">
    <property type="term" value="F:calcium ion binding"/>
    <property type="evidence" value="ECO:0007669"/>
    <property type="project" value="InterPro"/>
</dbReference>
<evidence type="ECO:0000256" key="1">
    <source>
        <dbReference type="ARBA" id="ARBA00004370"/>
    </source>
</evidence>
<protein>
    <submittedName>
        <fullName evidence="10">Alkaline phosphatase</fullName>
        <ecNumber evidence="10">3.1.3.1</ecNumber>
    </submittedName>
</protein>
<dbReference type="PANTHER" id="PTHR38340">
    <property type="entry name" value="S-LAYER PROTEIN"/>
    <property type="match status" value="1"/>
</dbReference>
<reference evidence="10" key="1">
    <citation type="submission" date="2018-06" db="EMBL/GenBank/DDBJ databases">
        <authorList>
            <person name="Zhirakovskaya E."/>
        </authorList>
    </citation>
    <scope>NUCLEOTIDE SEQUENCE</scope>
</reference>
<dbReference type="InterPro" id="IPR011049">
    <property type="entry name" value="Serralysin-like_metalloprot_C"/>
</dbReference>
<keyword evidence="3" id="KW-0964">Secreted</keyword>
<dbReference type="InterPro" id="IPR018511">
    <property type="entry name" value="Hemolysin-typ_Ca-bd_CS"/>
</dbReference>
<feature type="compositionally biased region" description="Basic and acidic residues" evidence="8">
    <location>
        <begin position="69"/>
        <end position="80"/>
    </location>
</feature>
<dbReference type="GO" id="GO:0016020">
    <property type="term" value="C:membrane"/>
    <property type="evidence" value="ECO:0007669"/>
    <property type="project" value="UniProtKB-SubCell"/>
</dbReference>
<dbReference type="GO" id="GO:0005576">
    <property type="term" value="C:extracellular region"/>
    <property type="evidence" value="ECO:0007669"/>
    <property type="project" value="UniProtKB-SubCell"/>
</dbReference>
<dbReference type="EC" id="3.1.3.1" evidence="10"/>
<dbReference type="InterPro" id="IPR050557">
    <property type="entry name" value="RTX_toxin/Mannuronan_C5-epim"/>
</dbReference>
<dbReference type="InterPro" id="IPR003995">
    <property type="entry name" value="RTX_toxin_determinant-A"/>
</dbReference>
<evidence type="ECO:0000256" key="5">
    <source>
        <dbReference type="ARBA" id="ARBA00022737"/>
    </source>
</evidence>
<keyword evidence="7" id="KW-0472">Membrane</keyword>
<dbReference type="GO" id="GO:0090729">
    <property type="term" value="F:toxin activity"/>
    <property type="evidence" value="ECO:0007669"/>
    <property type="project" value="UniProtKB-KW"/>
</dbReference>
<accession>A0A3B0RUE7</accession>
<evidence type="ECO:0000256" key="3">
    <source>
        <dbReference type="ARBA" id="ARBA00022525"/>
    </source>
</evidence>
<evidence type="ECO:0000256" key="2">
    <source>
        <dbReference type="ARBA" id="ARBA00004613"/>
    </source>
</evidence>
<proteinExistence type="predicted"/>
<dbReference type="InterPro" id="IPR001343">
    <property type="entry name" value="Hemolysn_Ca-bd"/>
</dbReference>
<comment type="subcellular location">
    <subcellularLocation>
        <location evidence="1">Membrane</location>
    </subcellularLocation>
    <subcellularLocation>
        <location evidence="2">Secreted</location>
    </subcellularLocation>
</comment>
<dbReference type="Gene3D" id="2.150.10.10">
    <property type="entry name" value="Serralysin-like metalloprotease, C-terminal"/>
    <property type="match status" value="7"/>
</dbReference>
<sequence>DDVLLGSSENDTVYAGDGDDQISGFAGDDLLDGGAGNDQIDGGAGNDYVYGGDGDDALTGGLGDDRLYGRDGSDTIRGGDGDDGIWGDTGPNQSGDDILYGDAGDDRFWGGLGNDRIYGGQGRDRIYAHEGDDFLDGGDGDDYLLAGNQGNDTLYGRAGNDMLSGGEDNDTLDGGTGNDVVYGGAGDDLIVGGTGVNMLYGDAGVDTVVYSGNLEDYEIIRQLPYTTRYKITDKADPNNVDSLSDIENVVFNNVSYAISELFNAPPVAGGDEGFSIGQGNPVTISASSLLANDSDSDGDVLTIVSVQDAVNGTVALNTAGDVVFTPASGFQGITSFGYTISDGNGGTSSASVEVRVTPPVSTSPSAGDDVITGTSGNDTIDALAGNDTIFGLAGSDTLRGGAGDDNLYGGQGNDLFIDVSGTNFIDGGDGLDRVTFSYFRHNYDIVRNEDNSYTVSRAGGVSNTMINVETASFADISYSFNDLVPTMTDGVLTGGAGSNTITGGAGDDVIDGAAGHDTLRGEGGNDTLYGSQGNDNLYGGDGNDSLYGGQGNDLFVDNAGTNFIDGGEGADRIAFTYFLHNYDIVRNPDSSFTVSRGDLSSTVMNVEKASFAGILYSFEDLAPTMINGVLIGSAGANRINGDASDEIIDGLAGNDTLKGNDGADTLYGGTGNDYLYGGAGNDTLIGGAGNDRLYGEAGSDTFVFDGAFGDDIISGFAAGAGSDDVIDLTGVSSLNSFADVLAAAYQSGWNTVVNLEEDGSIALTNVRLNQLHEDDFKFA</sequence>
<dbReference type="Pfam" id="PF00353">
    <property type="entry name" value="HemolysinCabind"/>
    <property type="match status" value="10"/>
</dbReference>
<dbReference type="PRINTS" id="PR01488">
    <property type="entry name" value="RTXTOXINA"/>
</dbReference>
<evidence type="ECO:0000256" key="6">
    <source>
        <dbReference type="ARBA" id="ARBA00023026"/>
    </source>
</evidence>
<keyword evidence="5" id="KW-0677">Repeat</keyword>
<evidence type="ECO:0000259" key="9">
    <source>
        <dbReference type="Pfam" id="PF17892"/>
    </source>
</evidence>
<dbReference type="Gene3D" id="2.60.40.2810">
    <property type="match status" value="1"/>
</dbReference>
<evidence type="ECO:0000256" key="7">
    <source>
        <dbReference type="ARBA" id="ARBA00023136"/>
    </source>
</evidence>
<organism evidence="10">
    <name type="scientific">hydrothermal vent metagenome</name>
    <dbReference type="NCBI Taxonomy" id="652676"/>
    <lineage>
        <taxon>unclassified sequences</taxon>
        <taxon>metagenomes</taxon>
        <taxon>ecological metagenomes</taxon>
    </lineage>
</organism>
<dbReference type="EMBL" id="UOEC01000145">
    <property type="protein sequence ID" value="VAV97404.1"/>
    <property type="molecule type" value="Genomic_DNA"/>
</dbReference>
<dbReference type="GO" id="GO:0004035">
    <property type="term" value="F:alkaline phosphatase activity"/>
    <property type="evidence" value="ECO:0007669"/>
    <property type="project" value="UniProtKB-EC"/>
</dbReference>
<dbReference type="InterPro" id="IPR041690">
    <property type="entry name" value="Cadherin_5"/>
</dbReference>
<feature type="region of interest" description="Disordered" evidence="8">
    <location>
        <begin position="1"/>
        <end position="20"/>
    </location>
</feature>
<feature type="region of interest" description="Disordered" evidence="8">
    <location>
        <begin position="69"/>
        <end position="97"/>
    </location>
</feature>
<evidence type="ECO:0000256" key="8">
    <source>
        <dbReference type="SAM" id="MobiDB-lite"/>
    </source>
</evidence>
<dbReference type="AlphaFoldDB" id="A0A3B0RUE7"/>
<feature type="domain" description="Cadherin-like" evidence="9">
    <location>
        <begin position="263"/>
        <end position="357"/>
    </location>
</feature>
<dbReference type="Pfam" id="PF17892">
    <property type="entry name" value="Cadherin_5"/>
    <property type="match status" value="1"/>
</dbReference>
<keyword evidence="10" id="KW-0378">Hydrolase</keyword>
<gene>
    <name evidence="10" type="ORF">MNBD_ALPHA08-1085</name>
</gene>
<keyword evidence="6" id="KW-0843">Virulence</keyword>
<keyword evidence="4" id="KW-0800">Toxin</keyword>